<dbReference type="EMBL" id="FOLH01000004">
    <property type="protein sequence ID" value="SFC33241.1"/>
    <property type="molecule type" value="Genomic_DNA"/>
</dbReference>
<keyword evidence="1" id="KW-0732">Signal</keyword>
<feature type="chain" id="PRO_5011692690" evidence="1">
    <location>
        <begin position="23"/>
        <end position="331"/>
    </location>
</feature>
<dbReference type="RefSeq" id="WP_091963697.1">
    <property type="nucleotide sequence ID" value="NZ_FOLH01000004.1"/>
</dbReference>
<dbReference type="OrthoDB" id="9814204at2"/>
<dbReference type="Pfam" id="PF00144">
    <property type="entry name" value="Beta-lactamase"/>
    <property type="match status" value="1"/>
</dbReference>
<reference evidence="3 4" key="1">
    <citation type="submission" date="2016-10" db="EMBL/GenBank/DDBJ databases">
        <authorList>
            <person name="de Groot N.N."/>
        </authorList>
    </citation>
    <scope>NUCLEOTIDE SEQUENCE [LARGE SCALE GENOMIC DNA]</scope>
    <source>
        <strain evidence="3 4">DSM 18438</strain>
    </source>
</reference>
<dbReference type="PANTHER" id="PTHR43283:SF7">
    <property type="entry name" value="BETA-LACTAMASE-RELATED DOMAIN-CONTAINING PROTEIN"/>
    <property type="match status" value="1"/>
</dbReference>
<dbReference type="InterPro" id="IPR050789">
    <property type="entry name" value="Diverse_Enzym_Activities"/>
</dbReference>
<evidence type="ECO:0000259" key="2">
    <source>
        <dbReference type="Pfam" id="PF00144"/>
    </source>
</evidence>
<sequence>MITRRTFNKLALAGLTVPWLPAAFGQSSSALDQAIGALDQLHSIQIQQGDQLIYAQAPKGPGLDSLANIKSCSKSLVALLLASCLERKEITSLDLPLGEIAPNLIPKSASEQVSQITLENLVTLQAGLQGTSGAQYGAWVASSNWVADALSRPLVSQPGGRMIYSTGTTHVLGAVLTEASGLSLLELARQRLGQPLGISIPPWVRDPQGYYLGGNEMALTPRAMLSVALIMRDGGRFEGQQVISEEWIRSSVIPQTQSPFSGMGYGYGWFITDSGYILARGFGGQILAAHPELQLALAITSDPTRPAYSRGYFGDLMDLLDGPILELAKSG</sequence>
<evidence type="ECO:0000313" key="4">
    <source>
        <dbReference type="Proteomes" id="UP000199058"/>
    </source>
</evidence>
<dbReference type="InterPro" id="IPR012338">
    <property type="entry name" value="Beta-lactam/transpept-like"/>
</dbReference>
<feature type="signal peptide" evidence="1">
    <location>
        <begin position="1"/>
        <end position="22"/>
    </location>
</feature>
<dbReference type="SUPFAM" id="SSF56601">
    <property type="entry name" value="beta-lactamase/transpeptidase-like"/>
    <property type="match status" value="1"/>
</dbReference>
<keyword evidence="4" id="KW-1185">Reference proteome</keyword>
<evidence type="ECO:0000256" key="1">
    <source>
        <dbReference type="SAM" id="SignalP"/>
    </source>
</evidence>
<evidence type="ECO:0000313" key="3">
    <source>
        <dbReference type="EMBL" id="SFC33241.1"/>
    </source>
</evidence>
<accession>A0A1I1IB62</accession>
<dbReference type="PANTHER" id="PTHR43283">
    <property type="entry name" value="BETA-LACTAMASE-RELATED"/>
    <property type="match status" value="1"/>
</dbReference>
<dbReference type="AlphaFoldDB" id="A0A1I1IB62"/>
<name>A0A1I1IB62_9GAMM</name>
<feature type="domain" description="Beta-lactamase-related" evidence="2">
    <location>
        <begin position="50"/>
        <end position="301"/>
    </location>
</feature>
<dbReference type="Proteomes" id="UP000199058">
    <property type="component" value="Unassembled WGS sequence"/>
</dbReference>
<proteinExistence type="predicted"/>
<dbReference type="STRING" id="1122252.SAMN05660443_2314"/>
<protein>
    <submittedName>
        <fullName evidence="3">CubicO group peptidase, beta-lactamase class C family</fullName>
    </submittedName>
</protein>
<organism evidence="3 4">
    <name type="scientific">Marinospirillum celere</name>
    <dbReference type="NCBI Taxonomy" id="1122252"/>
    <lineage>
        <taxon>Bacteria</taxon>
        <taxon>Pseudomonadati</taxon>
        <taxon>Pseudomonadota</taxon>
        <taxon>Gammaproteobacteria</taxon>
        <taxon>Oceanospirillales</taxon>
        <taxon>Oceanospirillaceae</taxon>
        <taxon>Marinospirillum</taxon>
    </lineage>
</organism>
<dbReference type="Gene3D" id="3.40.710.10">
    <property type="entry name" value="DD-peptidase/beta-lactamase superfamily"/>
    <property type="match status" value="1"/>
</dbReference>
<dbReference type="InterPro" id="IPR001466">
    <property type="entry name" value="Beta-lactam-related"/>
</dbReference>
<gene>
    <name evidence="3" type="ORF">SAMN05660443_2314</name>
</gene>